<proteinExistence type="predicted"/>
<reference evidence="3 4" key="1">
    <citation type="submission" date="2018-12" db="EMBL/GenBank/DDBJ databases">
        <authorList>
            <consortium name="Pathogen Informatics"/>
        </authorList>
    </citation>
    <scope>NUCLEOTIDE SEQUENCE [LARGE SCALE GENOMIC DNA]</scope>
    <source>
        <strain evidence="3 4">NCTC10207</strain>
    </source>
</reference>
<dbReference type="PANTHER" id="PTHR33542">
    <property type="entry name" value="SIROHYDROCHLORIN FERROCHELATASE, CHLOROPLASTIC"/>
    <property type="match status" value="1"/>
</dbReference>
<evidence type="ECO:0000313" key="3">
    <source>
        <dbReference type="EMBL" id="VEI23209.1"/>
    </source>
</evidence>
<dbReference type="InterPro" id="IPR002762">
    <property type="entry name" value="CbiX-like"/>
</dbReference>
<accession>A0A7Z9D717</accession>
<dbReference type="GO" id="GO:0016829">
    <property type="term" value="F:lyase activity"/>
    <property type="evidence" value="ECO:0007669"/>
    <property type="project" value="UniProtKB-KW"/>
</dbReference>
<gene>
    <name evidence="3" type="ORF">NCTC10207_01307</name>
</gene>
<dbReference type="InterPro" id="IPR050963">
    <property type="entry name" value="Sirohydro_Cobaltochel/CbiX"/>
</dbReference>
<organism evidence="3 4">
    <name type="scientific">Rothia aeria</name>
    <dbReference type="NCBI Taxonomy" id="172042"/>
    <lineage>
        <taxon>Bacteria</taxon>
        <taxon>Bacillati</taxon>
        <taxon>Actinomycetota</taxon>
        <taxon>Actinomycetes</taxon>
        <taxon>Micrococcales</taxon>
        <taxon>Micrococcaceae</taxon>
        <taxon>Rothia</taxon>
    </lineage>
</organism>
<keyword evidence="1" id="KW-0479">Metal-binding</keyword>
<dbReference type="PANTHER" id="PTHR33542:SF3">
    <property type="entry name" value="SIROHYDROCHLORIN FERROCHELATASE, CHLOROPLASTIC"/>
    <property type="match status" value="1"/>
</dbReference>
<evidence type="ECO:0000256" key="1">
    <source>
        <dbReference type="ARBA" id="ARBA00022723"/>
    </source>
</evidence>
<dbReference type="Proteomes" id="UP000282386">
    <property type="component" value="Chromosome"/>
</dbReference>
<keyword evidence="2" id="KW-0456">Lyase</keyword>
<dbReference type="EMBL" id="LR134479">
    <property type="protein sequence ID" value="VEI23209.1"/>
    <property type="molecule type" value="Genomic_DNA"/>
</dbReference>
<dbReference type="Pfam" id="PF01903">
    <property type="entry name" value="CbiX"/>
    <property type="match status" value="2"/>
</dbReference>
<dbReference type="RefSeq" id="WP_094757898.1">
    <property type="nucleotide sequence ID" value="NZ_CAJPQC010000001.1"/>
</dbReference>
<evidence type="ECO:0000256" key="2">
    <source>
        <dbReference type="ARBA" id="ARBA00023239"/>
    </source>
</evidence>
<dbReference type="SUPFAM" id="SSF53800">
    <property type="entry name" value="Chelatase"/>
    <property type="match status" value="2"/>
</dbReference>
<dbReference type="GO" id="GO:0046872">
    <property type="term" value="F:metal ion binding"/>
    <property type="evidence" value="ECO:0007669"/>
    <property type="project" value="UniProtKB-KW"/>
</dbReference>
<dbReference type="AlphaFoldDB" id="A0A7Z9D717"/>
<protein>
    <submittedName>
        <fullName evidence="3">Sirohydrochlorin cobaltochelatase</fullName>
    </submittedName>
</protein>
<dbReference type="Gene3D" id="3.40.50.1400">
    <property type="match status" value="2"/>
</dbReference>
<sequence>MKTIHILATAHGTDSAEGRAAINLVRVELDDMLRAHGGSQDTQYQVHEAYVDVQSPNVDEAALALPKEELCVIVPILLSTGFHTQVDLRRAAKNSGIAQVRIAEPLGPDASLAALQRARLEQAGWSPGAGMVVQGSAGSSRQDGREDMSQAAALLEAELGEPVRNGFVAAIDPKLADLAETEQPSFASPYLLAEGFFAGKMRRDIERVSPGTTVAAPLVNSHDTASARIIAACALNRVMEALRN</sequence>
<evidence type="ECO:0000313" key="4">
    <source>
        <dbReference type="Proteomes" id="UP000282386"/>
    </source>
</evidence>
<name>A0A7Z9D717_9MICC</name>